<dbReference type="SUPFAM" id="SSF53850">
    <property type="entry name" value="Periplasmic binding protein-like II"/>
    <property type="match status" value="1"/>
</dbReference>
<keyword evidence="5" id="KW-0574">Periplasm</keyword>
<dbReference type="InterPro" id="IPR018313">
    <property type="entry name" value="SBP_3_CS"/>
</dbReference>
<dbReference type="InterPro" id="IPR005768">
    <property type="entry name" value="Lys_Arg_Orn-bd"/>
</dbReference>
<dbReference type="Pfam" id="PF00497">
    <property type="entry name" value="SBP_bac_3"/>
    <property type="match status" value="1"/>
</dbReference>
<dbReference type="Proteomes" id="UP000195221">
    <property type="component" value="Unassembled WGS sequence"/>
</dbReference>
<comment type="caution">
    <text evidence="9">The sequence shown here is derived from an EMBL/GenBank/DDBJ whole genome shotgun (WGS) entry which is preliminary data.</text>
</comment>
<proteinExistence type="inferred from homology"/>
<evidence type="ECO:0000256" key="2">
    <source>
        <dbReference type="ARBA" id="ARBA00010333"/>
    </source>
</evidence>
<evidence type="ECO:0000256" key="5">
    <source>
        <dbReference type="ARBA" id="ARBA00022764"/>
    </source>
</evidence>
<dbReference type="InterPro" id="IPR001638">
    <property type="entry name" value="Solute-binding_3/MltF_N"/>
</dbReference>
<reference evidence="10 12" key="2">
    <citation type="submission" date="2017-03" db="EMBL/GenBank/DDBJ databases">
        <title>Genome analysis of strain PAMC 26577.</title>
        <authorList>
            <person name="Oh H.-M."/>
            <person name="Yang J.-A."/>
        </authorList>
    </citation>
    <scope>NUCLEOTIDE SEQUENCE [LARGE SCALE GENOMIC DNA]</scope>
    <source>
        <strain evidence="10 12">PAMC 26577</strain>
    </source>
</reference>
<dbReference type="NCBIfam" id="TIGR01096">
    <property type="entry name" value="3A0103s03R"/>
    <property type="match status" value="1"/>
</dbReference>
<evidence type="ECO:0000256" key="6">
    <source>
        <dbReference type="RuleBase" id="RU003744"/>
    </source>
</evidence>
<dbReference type="PROSITE" id="PS01039">
    <property type="entry name" value="SBP_BACTERIAL_3"/>
    <property type="match status" value="1"/>
</dbReference>
<feature type="signal peptide" evidence="7">
    <location>
        <begin position="1"/>
        <end position="21"/>
    </location>
</feature>
<name>A0A242MHK3_CABSO</name>
<accession>A0A242MHK3</accession>
<protein>
    <submittedName>
        <fullName evidence="9">Lysine-arginine-ornithine-binding periplasmic protein</fullName>
    </submittedName>
</protein>
<evidence type="ECO:0000313" key="9">
    <source>
        <dbReference type="EMBL" id="OTP70782.1"/>
    </source>
</evidence>
<dbReference type="SMART" id="SM00062">
    <property type="entry name" value="PBPb"/>
    <property type="match status" value="1"/>
</dbReference>
<keyword evidence="4 7" id="KW-0732">Signal</keyword>
<dbReference type="EMBL" id="NBTZ01000026">
    <property type="protein sequence ID" value="OTP78139.1"/>
    <property type="molecule type" value="Genomic_DNA"/>
</dbReference>
<sequence length="259" mass="27988">MKRYSLLNLLLLAILPLAAHAQDSKVIRFGVDPTYPPFESKAPDGTLVGFDIDLGNAICANLHARCVWVEQSFDAMIPALQARKFDAILSAMSATAVRKQQIDFTDKIYNGPSRLVAATGSTLVPEAASLKGKRIGVDQGSMQETFAKAEWAPQGVTVISYPTQDAIYQDLTTGRLDGAFQSAVQADIGFLKTPRGKGYSFAGEEVKDKRVAGDGVAIGVRKDNTALAAKLNTGIAAIRHDGTYNRLAHKYFDFNIYGD</sequence>
<dbReference type="RefSeq" id="WP_075357564.1">
    <property type="nucleotide sequence ID" value="NZ_MSRG01000012.1"/>
</dbReference>
<reference evidence="9 11" key="1">
    <citation type="submission" date="2017-03" db="EMBL/GenBank/DDBJ databases">
        <title>Genome analysis of strain PAMC 26510.</title>
        <authorList>
            <person name="Oh H.-M."/>
            <person name="Yang J.-A."/>
        </authorList>
    </citation>
    <scope>NUCLEOTIDE SEQUENCE [LARGE SCALE GENOMIC DNA]</scope>
    <source>
        <strain evidence="9 11">PAMC 26510</strain>
    </source>
</reference>
<dbReference type="EMBL" id="NBTY01000135">
    <property type="protein sequence ID" value="OTP70782.1"/>
    <property type="molecule type" value="Genomic_DNA"/>
</dbReference>
<gene>
    <name evidence="9" type="ORF">PAMC26510_24465</name>
    <name evidence="10" type="ORF">PAMC26577_05770</name>
</gene>
<keyword evidence="3" id="KW-0813">Transport</keyword>
<evidence type="ECO:0000256" key="3">
    <source>
        <dbReference type="ARBA" id="ARBA00022448"/>
    </source>
</evidence>
<dbReference type="GO" id="GO:0030288">
    <property type="term" value="C:outer membrane-bounded periplasmic space"/>
    <property type="evidence" value="ECO:0007669"/>
    <property type="project" value="InterPro"/>
</dbReference>
<evidence type="ECO:0000313" key="12">
    <source>
        <dbReference type="Proteomes" id="UP000195221"/>
    </source>
</evidence>
<dbReference type="Gene3D" id="3.40.190.10">
    <property type="entry name" value="Periplasmic binding protein-like II"/>
    <property type="match status" value="2"/>
</dbReference>
<dbReference type="PANTHER" id="PTHR35936:SF13">
    <property type="entry name" value="HISTIDINE-BINDING PERIPLASMIC PROTEIN"/>
    <property type="match status" value="1"/>
</dbReference>
<organism evidence="9 11">
    <name type="scientific">Caballeronia sordidicola</name>
    <name type="common">Burkholderia sordidicola</name>
    <dbReference type="NCBI Taxonomy" id="196367"/>
    <lineage>
        <taxon>Bacteria</taxon>
        <taxon>Pseudomonadati</taxon>
        <taxon>Pseudomonadota</taxon>
        <taxon>Betaproteobacteria</taxon>
        <taxon>Burkholderiales</taxon>
        <taxon>Burkholderiaceae</taxon>
        <taxon>Caballeronia</taxon>
    </lineage>
</organism>
<feature type="chain" id="PRO_5011405079" evidence="7">
    <location>
        <begin position="22"/>
        <end position="259"/>
    </location>
</feature>
<dbReference type="PANTHER" id="PTHR35936">
    <property type="entry name" value="MEMBRANE-BOUND LYTIC MUREIN TRANSGLYCOSYLASE F"/>
    <property type="match status" value="1"/>
</dbReference>
<evidence type="ECO:0000313" key="10">
    <source>
        <dbReference type="EMBL" id="OTP78139.1"/>
    </source>
</evidence>
<evidence type="ECO:0000256" key="4">
    <source>
        <dbReference type="ARBA" id="ARBA00022729"/>
    </source>
</evidence>
<evidence type="ECO:0000313" key="11">
    <source>
        <dbReference type="Proteomes" id="UP000194546"/>
    </source>
</evidence>
<evidence type="ECO:0000256" key="7">
    <source>
        <dbReference type="SAM" id="SignalP"/>
    </source>
</evidence>
<comment type="similarity">
    <text evidence="2 6">Belongs to the bacterial solute-binding protein 3 family.</text>
</comment>
<evidence type="ECO:0000259" key="8">
    <source>
        <dbReference type="SMART" id="SM00062"/>
    </source>
</evidence>
<dbReference type="AlphaFoldDB" id="A0A242MHK3"/>
<feature type="domain" description="Solute-binding protein family 3/N-terminal" evidence="8">
    <location>
        <begin position="26"/>
        <end position="255"/>
    </location>
</feature>
<dbReference type="CDD" id="cd13703">
    <property type="entry name" value="PBP2_HisJ_LAO"/>
    <property type="match status" value="1"/>
</dbReference>
<evidence type="ECO:0000256" key="1">
    <source>
        <dbReference type="ARBA" id="ARBA00004418"/>
    </source>
</evidence>
<dbReference type="Proteomes" id="UP000194546">
    <property type="component" value="Unassembled WGS sequence"/>
</dbReference>
<comment type="subcellular location">
    <subcellularLocation>
        <location evidence="1">Periplasm</location>
    </subcellularLocation>
</comment>